<feature type="region of interest" description="Disordered" evidence="1">
    <location>
        <begin position="301"/>
        <end position="356"/>
    </location>
</feature>
<dbReference type="SUPFAM" id="SSF81383">
    <property type="entry name" value="F-box domain"/>
    <property type="match status" value="1"/>
</dbReference>
<gene>
    <name evidence="3" type="ORF">SEMRO_1699_G292020.1</name>
</gene>
<keyword evidence="4" id="KW-1185">Reference proteome</keyword>
<dbReference type="Pfam" id="PF12937">
    <property type="entry name" value="F-box-like"/>
    <property type="match status" value="1"/>
</dbReference>
<sequence>MSDCPSPSSSYLVTVGSVGGSSSVGSSGIGSPVSVSAMPLSLDDTVDTTCSTCSTVSPPWKRQKKQDSSSDSIVAVSPKRLSFGPPLLQRQHQHQDSLLLQYLVDPALTAHIFSFVGPVGTAKCAATCRSWRIIVSSTQSLWKQFVKDDFGLSLSSSNNNHTTKVMIHPWEHVYRHIRLQQQHPNHRLNGRVLFADDGGNFPGYPPNHALLPETNRVWCTRPGVDANVDLVIQLASTCLVTGFVCANGGRGYSAPLQEALVFLSLEQPPNLQAARFYNTGTTQQNVGPQWVRYLFQKEEEPANNTTNNTPPPPPLEDNNNNDNNNDNHHPEPTSPASTATTNKPPSNNDNNNDPVASFWFPHLQQAYYGRSQQTLAKPIVARYIHLKLLSSHSPPGLEDISDNIDLMHFHTLGVPLPLLDTTLLPNVLQSEAPPNYVRTHERRHDTNTLVPHDPRPQQQQQQQQQFVWDN</sequence>
<feature type="domain" description="F-box" evidence="2">
    <location>
        <begin position="109"/>
        <end position="146"/>
    </location>
</feature>
<evidence type="ECO:0000313" key="4">
    <source>
        <dbReference type="Proteomes" id="UP001153069"/>
    </source>
</evidence>
<accession>A0A9N8EV14</accession>
<evidence type="ECO:0000313" key="3">
    <source>
        <dbReference type="EMBL" id="CAB9525599.1"/>
    </source>
</evidence>
<proteinExistence type="predicted"/>
<feature type="compositionally biased region" description="Low complexity" evidence="1">
    <location>
        <begin position="457"/>
        <end position="470"/>
    </location>
</feature>
<dbReference type="InterPro" id="IPR036047">
    <property type="entry name" value="F-box-like_dom_sf"/>
</dbReference>
<dbReference type="AlphaFoldDB" id="A0A9N8EV14"/>
<comment type="caution">
    <text evidence="3">The sequence shown here is derived from an EMBL/GenBank/DDBJ whole genome shotgun (WGS) entry which is preliminary data.</text>
</comment>
<protein>
    <recommendedName>
        <fullName evidence="2">F-box domain-containing protein</fullName>
    </recommendedName>
</protein>
<name>A0A9N8EV14_9STRA</name>
<dbReference type="Gene3D" id="1.20.1280.50">
    <property type="match status" value="1"/>
</dbReference>
<dbReference type="InterPro" id="IPR001810">
    <property type="entry name" value="F-box_dom"/>
</dbReference>
<evidence type="ECO:0000256" key="1">
    <source>
        <dbReference type="SAM" id="MobiDB-lite"/>
    </source>
</evidence>
<reference evidence="3" key="1">
    <citation type="submission" date="2020-06" db="EMBL/GenBank/DDBJ databases">
        <authorList>
            <consortium name="Plant Systems Biology data submission"/>
        </authorList>
    </citation>
    <scope>NUCLEOTIDE SEQUENCE</scope>
    <source>
        <strain evidence="3">D6</strain>
    </source>
</reference>
<feature type="region of interest" description="Disordered" evidence="1">
    <location>
        <begin position="446"/>
        <end position="470"/>
    </location>
</feature>
<dbReference type="Proteomes" id="UP001153069">
    <property type="component" value="Unassembled WGS sequence"/>
</dbReference>
<evidence type="ECO:0000259" key="2">
    <source>
        <dbReference type="Pfam" id="PF12937"/>
    </source>
</evidence>
<organism evidence="3 4">
    <name type="scientific">Seminavis robusta</name>
    <dbReference type="NCBI Taxonomy" id="568900"/>
    <lineage>
        <taxon>Eukaryota</taxon>
        <taxon>Sar</taxon>
        <taxon>Stramenopiles</taxon>
        <taxon>Ochrophyta</taxon>
        <taxon>Bacillariophyta</taxon>
        <taxon>Bacillariophyceae</taxon>
        <taxon>Bacillariophycidae</taxon>
        <taxon>Naviculales</taxon>
        <taxon>Naviculaceae</taxon>
        <taxon>Seminavis</taxon>
    </lineage>
</organism>
<feature type="compositionally biased region" description="Low complexity" evidence="1">
    <location>
        <begin position="334"/>
        <end position="353"/>
    </location>
</feature>
<dbReference type="EMBL" id="CAICTM010001697">
    <property type="protein sequence ID" value="CAB9525599.1"/>
    <property type="molecule type" value="Genomic_DNA"/>
</dbReference>